<keyword evidence="2" id="KW-1185">Reference proteome</keyword>
<evidence type="ECO:0000313" key="1">
    <source>
        <dbReference type="EMBL" id="QZD87054.1"/>
    </source>
</evidence>
<dbReference type="RefSeq" id="WP_221422595.1">
    <property type="nucleotide sequence ID" value="NZ_CP081297.1"/>
</dbReference>
<protein>
    <recommendedName>
        <fullName evidence="3">Poly-gamma-glutamate synthase PgsB</fullName>
    </recommendedName>
</protein>
<evidence type="ECO:0000313" key="2">
    <source>
        <dbReference type="Proteomes" id="UP000824280"/>
    </source>
</evidence>
<dbReference type="InterPro" id="IPR016024">
    <property type="entry name" value="ARM-type_fold"/>
</dbReference>
<dbReference type="InterPro" id="IPR008337">
    <property type="entry name" value="Capsule_biosynth_CapB"/>
</dbReference>
<gene>
    <name evidence="1" type="ORF">K3166_12905</name>
</gene>
<reference evidence="1 2" key="1">
    <citation type="submission" date="2021-08" db="EMBL/GenBank/DDBJ databases">
        <title>Comparative Genomics Analysis of the Genus Qipengyuania Reveals Extensive Genetic Diversity and Metabolic Versatility, Including the Description of Fifteen Novel Species.</title>
        <authorList>
            <person name="Liu Y."/>
        </authorList>
    </citation>
    <scope>NUCLEOTIDE SEQUENCE [LARGE SCALE GENOMIC DNA]</scope>
    <source>
        <strain evidence="1 2">1XM2-8</strain>
    </source>
</reference>
<sequence length="1387" mass="153736">MNEETVPTLSEAMSLGIAAPLAPVYDDLAAEVAAAPAPGIGGWRGHCLRLALFASAQMEIIERFNADAALFNARFASVQDEAERQAAILDFAEKLGADKARLRKDKRAMGAWFDGDAALERYRRRVGERERAMAHAAERAGLMAARALQAGECAISDAVLARDFASMLDTVRSYRAEPRVREAAHQSLRHIATSSVDELDAFWIETALRETRRVALDWRESVWTQCAALDTLAIISPDGFRSVLAKRLASDAKADTPVRQDNRLFVRRHLARLLAARVDGDTKLVRALEMLSLDGEGAVRQAVAEAIPSLPVDLAKAMTTRLRIDRDPQVRAQLFADPVAMAQACGARRYAPHILRVLSRERNELVLRMAMDAGWRLCEHLRTESAEDFLHILPDLQKALIDLRERVEEPKIRRWAGEAFERLWLLSDEEALAIASEARDAGARLREGQSCKVAALGADVMADPDKVGRALAVLAQSDFGYDITERRKPTLQRGDRLTRKLWRTLFELRHSATDKRQAFLHTIGRTHEGTISAPSARMAELAPTKVPGEPLFQSEDGNWRNWLPLVDHVLSAIDMGRTIRVFSSEGITAIVPPTGMVARMRASWRIAGRFAELADLRNRTGHEFVRALTEHDVAITFEPYEAPRGLQREEKYLPADPSVVRFFSLAAPLALVPVLWGDFVSYAATVFTNTLGQLALFLAAVCIWFFGRHIFLGQHARRVRNSISLSLGGWGTRGKSGTERLKAGLVNALGAPLVSKTTGCEAMFLNGEAFGDLTEMFLFRPYDKATIWEQYNLLKISRGLGARVFLWECMGLNPSYVRVLQRDWMRDDIGTLTNTYPDHEDVQGPAGRDIPVVMTEFIPENSICLTTEEEMLPILIEGAEKVGTRMRAVNWRQAGLVHQSLLDRFPYAEHPYNIALVTAMGDEMGLAHDFCVKEMSDRVVADLGVLKTYPRSRVEDRTLEYVMGNSANERFGAMGNWTRMGFANHDLGIDPEIYISTVVNNRADRVPRSRVFARILVTDIAADKHFLIGSNIDGLLGFIEEEWNDHAAGLNLAEEGKDPNDLLAAWAKRQRVPLQREQLTGLLAAMIEGVAGTADHGAVTKAIESGTEEALCDALVPERKDAILAHYHQLAGYFAEYEKLRGAISSSSNPGSHNEEVRAFLRRVFMAKLVPVRDFYIKGEQIIRLIAASSPPGLVNRIMGMQNIKGTGLDFVYRWQAWEAVSKACDQALDEDEATAAKGISQLATFQEFGVLSEKRVAETVEAALSAGQLPQGITTPQVEAIPLRVAEQIAAVPDAALSGDSGTSYTKGPLEWLRGWSLAFMEGLLDGGDAVRRRRKSDRIYAALVAEQISNPRAALELKKLTSRQKGGWLANAFGDFAGRAFRKRR</sequence>
<name>A0ABX8ZDT8_9SPHN</name>
<evidence type="ECO:0008006" key="3">
    <source>
        <dbReference type="Google" id="ProtNLM"/>
    </source>
</evidence>
<proteinExistence type="predicted"/>
<dbReference type="PRINTS" id="PR01758">
    <property type="entry name" value="CAPSULEPROTB"/>
</dbReference>
<dbReference type="Proteomes" id="UP000824280">
    <property type="component" value="Chromosome"/>
</dbReference>
<dbReference type="EMBL" id="CP081297">
    <property type="protein sequence ID" value="QZD87054.1"/>
    <property type="molecule type" value="Genomic_DNA"/>
</dbReference>
<organism evidence="1 2">
    <name type="scientific">Qipengyuania psychrotolerans</name>
    <dbReference type="NCBI Taxonomy" id="2867238"/>
    <lineage>
        <taxon>Bacteria</taxon>
        <taxon>Pseudomonadati</taxon>
        <taxon>Pseudomonadota</taxon>
        <taxon>Alphaproteobacteria</taxon>
        <taxon>Sphingomonadales</taxon>
        <taxon>Erythrobacteraceae</taxon>
        <taxon>Qipengyuania</taxon>
    </lineage>
</organism>
<accession>A0ABX8ZDT8</accession>
<dbReference type="SUPFAM" id="SSF48371">
    <property type="entry name" value="ARM repeat"/>
    <property type="match status" value="1"/>
</dbReference>